<feature type="signal peptide" evidence="14">
    <location>
        <begin position="1"/>
        <end position="22"/>
    </location>
</feature>
<dbReference type="NCBIfam" id="TIGR00548">
    <property type="entry name" value="lolB"/>
    <property type="match status" value="1"/>
</dbReference>
<evidence type="ECO:0000256" key="10">
    <source>
        <dbReference type="ARBA" id="ARBA00023186"/>
    </source>
</evidence>
<evidence type="ECO:0000256" key="6">
    <source>
        <dbReference type="ARBA" id="ARBA00022729"/>
    </source>
</evidence>
<evidence type="ECO:0000256" key="1">
    <source>
        <dbReference type="ARBA" id="ARBA00004459"/>
    </source>
</evidence>
<evidence type="ECO:0000256" key="13">
    <source>
        <dbReference type="HAMAP-Rule" id="MF_00233"/>
    </source>
</evidence>
<dbReference type="EMBL" id="JAVDVY010000002">
    <property type="protein sequence ID" value="MDR7134862.1"/>
    <property type="molecule type" value="Genomic_DNA"/>
</dbReference>
<keyword evidence="10 13" id="KW-0143">Chaperone</keyword>
<organism evidence="15 16">
    <name type="scientific">Lysobacter niastensis</name>
    <dbReference type="NCBI Taxonomy" id="380629"/>
    <lineage>
        <taxon>Bacteria</taxon>
        <taxon>Pseudomonadati</taxon>
        <taxon>Pseudomonadota</taxon>
        <taxon>Gammaproteobacteria</taxon>
        <taxon>Lysobacterales</taxon>
        <taxon>Lysobacteraceae</taxon>
        <taxon>Lysobacter</taxon>
    </lineage>
</organism>
<protein>
    <recommendedName>
        <fullName evidence="4 13">Outer-membrane lipoprotein LolB</fullName>
    </recommendedName>
</protein>
<evidence type="ECO:0000313" key="16">
    <source>
        <dbReference type="Proteomes" id="UP001251524"/>
    </source>
</evidence>
<evidence type="ECO:0000256" key="14">
    <source>
        <dbReference type="SAM" id="SignalP"/>
    </source>
</evidence>
<dbReference type="Pfam" id="PF03550">
    <property type="entry name" value="LolB"/>
    <property type="match status" value="1"/>
</dbReference>
<dbReference type="Proteomes" id="UP001251524">
    <property type="component" value="Unassembled WGS sequence"/>
</dbReference>
<evidence type="ECO:0000256" key="5">
    <source>
        <dbReference type="ARBA" id="ARBA00022448"/>
    </source>
</evidence>
<keyword evidence="9 13" id="KW-0564">Palmitate</keyword>
<comment type="similarity">
    <text evidence="2 13">Belongs to the LolB family.</text>
</comment>
<dbReference type="InterPro" id="IPR029046">
    <property type="entry name" value="LolA/LolB/LppX"/>
</dbReference>
<evidence type="ECO:0000256" key="4">
    <source>
        <dbReference type="ARBA" id="ARBA00016202"/>
    </source>
</evidence>
<comment type="caution">
    <text evidence="15">The sequence shown here is derived from an EMBL/GenBank/DDBJ whole genome shotgun (WGS) entry which is preliminary data.</text>
</comment>
<evidence type="ECO:0000256" key="9">
    <source>
        <dbReference type="ARBA" id="ARBA00023139"/>
    </source>
</evidence>
<comment type="function">
    <text evidence="13">Plays a critical role in the incorporation of lipoproteins in the outer membrane after they are released by the LolA protein.</text>
</comment>
<sequence>MTVRALLVAAVVMGLAACSATAPRPTLPPERIASAETEQLAREQALRKQSTWSLQGRIAVANQGKGGSGRIDWQQDGPRYQVALSAPVTRQSWRLSGDDASARLDGIEGGPREGRDAAQLLRETTGWEIPVVALAEWVRGVRAQALGPARVAYGEDGRLARIEQGGWAIDYVWNAAMPAGSALPARLTARRGEAQVRLIIDQWGDGVPE</sequence>
<evidence type="ECO:0000256" key="11">
    <source>
        <dbReference type="ARBA" id="ARBA00023237"/>
    </source>
</evidence>
<evidence type="ECO:0000256" key="12">
    <source>
        <dbReference type="ARBA" id="ARBA00023288"/>
    </source>
</evidence>
<evidence type="ECO:0000256" key="7">
    <source>
        <dbReference type="ARBA" id="ARBA00022927"/>
    </source>
</evidence>
<name>A0ABU1WB68_9GAMM</name>
<dbReference type="CDD" id="cd16326">
    <property type="entry name" value="LolB"/>
    <property type="match status" value="1"/>
</dbReference>
<keyword evidence="6 13" id="KW-0732">Signal</keyword>
<keyword evidence="8 13" id="KW-0472">Membrane</keyword>
<reference evidence="15 16" key="1">
    <citation type="submission" date="2023-07" db="EMBL/GenBank/DDBJ databases">
        <title>Sorghum-associated microbial communities from plants grown in Nebraska, USA.</title>
        <authorList>
            <person name="Schachtman D."/>
        </authorList>
    </citation>
    <scope>NUCLEOTIDE SEQUENCE [LARGE SCALE GENOMIC DNA]</scope>
    <source>
        <strain evidence="15 16">BE198</strain>
    </source>
</reference>
<keyword evidence="7 13" id="KW-0653">Protein transport</keyword>
<accession>A0ABU1WB68</accession>
<proteinExistence type="inferred from homology"/>
<evidence type="ECO:0000313" key="15">
    <source>
        <dbReference type="EMBL" id="MDR7134862.1"/>
    </source>
</evidence>
<dbReference type="SUPFAM" id="SSF89392">
    <property type="entry name" value="Prokaryotic lipoproteins and lipoprotein localization factors"/>
    <property type="match status" value="1"/>
</dbReference>
<comment type="subunit">
    <text evidence="3 13">Monomer.</text>
</comment>
<dbReference type="HAMAP" id="MF_00233">
    <property type="entry name" value="LolB"/>
    <property type="match status" value="1"/>
</dbReference>
<comment type="subcellular location">
    <subcellularLocation>
        <location evidence="1 13">Cell outer membrane</location>
        <topology evidence="1 13">Lipid-anchor</topology>
    </subcellularLocation>
</comment>
<feature type="chain" id="PRO_5046274250" description="Outer-membrane lipoprotein LolB" evidence="14">
    <location>
        <begin position="23"/>
        <end position="209"/>
    </location>
</feature>
<dbReference type="PROSITE" id="PS51257">
    <property type="entry name" value="PROKAR_LIPOPROTEIN"/>
    <property type="match status" value="1"/>
</dbReference>
<dbReference type="Gene3D" id="2.50.20.10">
    <property type="entry name" value="Lipoprotein localisation LolA/LolB/LppX"/>
    <property type="match status" value="1"/>
</dbReference>
<keyword evidence="5 13" id="KW-0813">Transport</keyword>
<keyword evidence="11 13" id="KW-0998">Cell outer membrane</keyword>
<evidence type="ECO:0000256" key="2">
    <source>
        <dbReference type="ARBA" id="ARBA00009696"/>
    </source>
</evidence>
<keyword evidence="12 13" id="KW-0449">Lipoprotein</keyword>
<keyword evidence="16" id="KW-1185">Reference proteome</keyword>
<gene>
    <name evidence="13" type="primary">lolB</name>
    <name evidence="15" type="ORF">J2X06_002071</name>
</gene>
<evidence type="ECO:0000256" key="3">
    <source>
        <dbReference type="ARBA" id="ARBA00011245"/>
    </source>
</evidence>
<dbReference type="InterPro" id="IPR004565">
    <property type="entry name" value="OM_lipoprot_LolB"/>
</dbReference>
<evidence type="ECO:0000256" key="8">
    <source>
        <dbReference type="ARBA" id="ARBA00023136"/>
    </source>
</evidence>